<protein>
    <submittedName>
        <fullName evidence="2">Sulfite oxidase</fullName>
    </submittedName>
</protein>
<keyword evidence="3" id="KW-1185">Reference proteome</keyword>
<dbReference type="SUPFAM" id="SSF56524">
    <property type="entry name" value="Oxidoreductase molybdopterin-binding domain"/>
    <property type="match status" value="1"/>
</dbReference>
<dbReference type="RefSeq" id="XP_051365541.1">
    <property type="nucleotide sequence ID" value="XM_051503189.1"/>
</dbReference>
<organism evidence="2 3">
    <name type="scientific">Emericellopsis cladophorae</name>
    <dbReference type="NCBI Taxonomy" id="2686198"/>
    <lineage>
        <taxon>Eukaryota</taxon>
        <taxon>Fungi</taxon>
        <taxon>Dikarya</taxon>
        <taxon>Ascomycota</taxon>
        <taxon>Pezizomycotina</taxon>
        <taxon>Sordariomycetes</taxon>
        <taxon>Hypocreomycetidae</taxon>
        <taxon>Hypocreales</taxon>
        <taxon>Bionectriaceae</taxon>
        <taxon>Emericellopsis</taxon>
    </lineage>
</organism>
<dbReference type="Gene3D" id="3.90.420.10">
    <property type="entry name" value="Oxidoreductase, molybdopterin-binding domain"/>
    <property type="match status" value="1"/>
</dbReference>
<dbReference type="GO" id="GO:0043546">
    <property type="term" value="F:molybdopterin cofactor binding"/>
    <property type="evidence" value="ECO:0007669"/>
    <property type="project" value="TreeGrafter"/>
</dbReference>
<dbReference type="InterPro" id="IPR036374">
    <property type="entry name" value="OxRdtase_Mopterin-bd_sf"/>
</dbReference>
<dbReference type="GO" id="GO:0005739">
    <property type="term" value="C:mitochondrion"/>
    <property type="evidence" value="ECO:0007669"/>
    <property type="project" value="TreeGrafter"/>
</dbReference>
<dbReference type="GO" id="GO:0020037">
    <property type="term" value="F:heme binding"/>
    <property type="evidence" value="ECO:0007669"/>
    <property type="project" value="TreeGrafter"/>
</dbReference>
<accession>A0A9Q0BHF3</accession>
<evidence type="ECO:0000313" key="2">
    <source>
        <dbReference type="EMBL" id="KAI6784685.1"/>
    </source>
</evidence>
<dbReference type="EMBL" id="JAGIXG020000004">
    <property type="protein sequence ID" value="KAI6784685.1"/>
    <property type="molecule type" value="Genomic_DNA"/>
</dbReference>
<feature type="domain" description="Oxidoreductase molybdopterin-binding" evidence="1">
    <location>
        <begin position="34"/>
        <end position="147"/>
    </location>
</feature>
<dbReference type="GO" id="GO:0006790">
    <property type="term" value="P:sulfur compound metabolic process"/>
    <property type="evidence" value="ECO:0007669"/>
    <property type="project" value="TreeGrafter"/>
</dbReference>
<comment type="caution">
    <text evidence="2">The sequence shown here is derived from an EMBL/GenBank/DDBJ whole genome shotgun (WGS) entry which is preliminary data.</text>
</comment>
<proteinExistence type="predicted"/>
<reference evidence="2" key="1">
    <citation type="journal article" date="2021" name="J Fungi (Basel)">
        <title>Genomic and Metabolomic Analyses of the Marine Fungus Emericellopsis cladophorae: Insights into Saltwater Adaptability Mechanisms and Its Biosynthetic Potential.</title>
        <authorList>
            <person name="Goncalves M.F.M."/>
            <person name="Hilario S."/>
            <person name="Van de Peer Y."/>
            <person name="Esteves A.C."/>
            <person name="Alves A."/>
        </authorList>
    </citation>
    <scope>NUCLEOTIDE SEQUENCE</scope>
    <source>
        <strain evidence="2">MUM 19.33</strain>
    </source>
</reference>
<dbReference type="Proteomes" id="UP001055219">
    <property type="component" value="Unassembled WGS sequence"/>
</dbReference>
<dbReference type="OrthoDB" id="10051395at2759"/>
<sequence length="203" mass="22779">MLHLFQFPCNAKPAKRPITEDSIRPNSLHFVWNHGGIPIIDKEYYSFQLDGLVASPQSCTLVDLKDEFRFPRIEKTVAMQCSGTRHIEQILKHPGQGEEVPKAPWGEAAIGCAQYVGISLKKPMKACDAFVDGAKHLKFYGADIYLKDNKPMNYVGSTCRAPTANPLRIMVFGYISARCLKWLYKIKAIKTPSRATAQSQGYL</sequence>
<dbReference type="Pfam" id="PF00174">
    <property type="entry name" value="Oxidored_molyb"/>
    <property type="match status" value="1"/>
</dbReference>
<evidence type="ECO:0000313" key="3">
    <source>
        <dbReference type="Proteomes" id="UP001055219"/>
    </source>
</evidence>
<dbReference type="InterPro" id="IPR000572">
    <property type="entry name" value="OxRdtase_Mopterin-bd_dom"/>
</dbReference>
<gene>
    <name evidence="2" type="ORF">J7T54_006731</name>
</gene>
<dbReference type="GeneID" id="75833208"/>
<dbReference type="AlphaFoldDB" id="A0A9Q0BHF3"/>
<dbReference type="PANTHER" id="PTHR19372">
    <property type="entry name" value="SULFITE REDUCTASE"/>
    <property type="match status" value="1"/>
</dbReference>
<dbReference type="PANTHER" id="PTHR19372:SF6">
    <property type="entry name" value="SULFITE OXIDASE"/>
    <property type="match status" value="1"/>
</dbReference>
<dbReference type="GO" id="GO:0008482">
    <property type="term" value="F:sulfite oxidase activity"/>
    <property type="evidence" value="ECO:0007669"/>
    <property type="project" value="TreeGrafter"/>
</dbReference>
<evidence type="ECO:0000259" key="1">
    <source>
        <dbReference type="Pfam" id="PF00174"/>
    </source>
</evidence>
<name>A0A9Q0BHF3_9HYPO</name>
<reference evidence="2" key="2">
    <citation type="submission" date="2022-07" db="EMBL/GenBank/DDBJ databases">
        <authorList>
            <person name="Goncalves M.F.M."/>
            <person name="Hilario S."/>
            <person name="Van De Peer Y."/>
            <person name="Esteves A.C."/>
            <person name="Alves A."/>
        </authorList>
    </citation>
    <scope>NUCLEOTIDE SEQUENCE</scope>
    <source>
        <strain evidence="2">MUM 19.33</strain>
    </source>
</reference>